<proteinExistence type="predicted"/>
<comment type="caution">
    <text evidence="1">The sequence shown here is derived from an EMBL/GenBank/DDBJ whole genome shotgun (WGS) entry which is preliminary data.</text>
</comment>
<organism evidence="1 2">
    <name type="scientific">Peronosclerospora sorghi</name>
    <dbReference type="NCBI Taxonomy" id="230839"/>
    <lineage>
        <taxon>Eukaryota</taxon>
        <taxon>Sar</taxon>
        <taxon>Stramenopiles</taxon>
        <taxon>Oomycota</taxon>
        <taxon>Peronosporomycetes</taxon>
        <taxon>Peronosporales</taxon>
        <taxon>Peronosporaceae</taxon>
        <taxon>Peronosclerospora</taxon>
    </lineage>
</organism>
<protein>
    <submittedName>
        <fullName evidence="1">Uncharacterized protein</fullName>
    </submittedName>
</protein>
<accession>A0ACC0VW31</accession>
<evidence type="ECO:0000313" key="1">
    <source>
        <dbReference type="EMBL" id="KAI9910717.1"/>
    </source>
</evidence>
<reference evidence="1 2" key="1">
    <citation type="journal article" date="2022" name="bioRxiv">
        <title>The genome of the oomycete Peronosclerospora sorghi, a cosmopolitan pathogen of maize and sorghum, is inflated with dispersed pseudogenes.</title>
        <authorList>
            <person name="Fletcher K."/>
            <person name="Martin F."/>
            <person name="Isakeit T."/>
            <person name="Cavanaugh K."/>
            <person name="Magill C."/>
            <person name="Michelmore R."/>
        </authorList>
    </citation>
    <scope>NUCLEOTIDE SEQUENCE [LARGE SCALE GENOMIC DNA]</scope>
    <source>
        <strain evidence="1">P6</strain>
    </source>
</reference>
<dbReference type="EMBL" id="CM047585">
    <property type="protein sequence ID" value="KAI9910717.1"/>
    <property type="molecule type" value="Genomic_DNA"/>
</dbReference>
<sequence>MGFVGHISVVSSTPFGAKPAESSSPFVSTNAFGTGAGTTSVFGGGAKTVGFGTPMPANGSMFGSAPSSGFGASTAKSPFGAPSTSSPVGFGTQPTVQTGFGTCGTQDGAAASPMGQVQVGTGQPPYKSTREMDPSGTGGTSNYISISRMQAYAHKSAEGLRYEAYLIWEYWGIKTLGKVSNFLGMRDT</sequence>
<evidence type="ECO:0000313" key="2">
    <source>
        <dbReference type="Proteomes" id="UP001163321"/>
    </source>
</evidence>
<keyword evidence="2" id="KW-1185">Reference proteome</keyword>
<gene>
    <name evidence="1" type="ORF">PsorP6_011001</name>
</gene>
<name>A0ACC0VW31_9STRA</name>
<dbReference type="Proteomes" id="UP001163321">
    <property type="component" value="Chromosome 6"/>
</dbReference>